<dbReference type="PATRIC" id="fig|1202724.3.peg.830"/>
<feature type="domain" description="VOC" evidence="1">
    <location>
        <begin position="3"/>
        <end position="111"/>
    </location>
</feature>
<dbReference type="InterPro" id="IPR004360">
    <property type="entry name" value="Glyas_Fos-R_dOase_dom"/>
</dbReference>
<evidence type="ECO:0000313" key="2">
    <source>
        <dbReference type="EMBL" id="KOS08196.1"/>
    </source>
</evidence>
<dbReference type="PANTHER" id="PTHR36437:SF2">
    <property type="entry name" value="GLYOXALASE_BLEOMYCIN RESISTANCE PROTEIN_DIOXYGENASE"/>
    <property type="match status" value="1"/>
</dbReference>
<dbReference type="EMBL" id="LIYD01000005">
    <property type="protein sequence ID" value="KOS08196.1"/>
    <property type="molecule type" value="Genomic_DNA"/>
</dbReference>
<dbReference type="InterPro" id="IPR029068">
    <property type="entry name" value="Glyas_Bleomycin-R_OHBP_Dase"/>
</dbReference>
<protein>
    <submittedName>
        <fullName evidence="2">Lactoylglutathione lyase</fullName>
    </submittedName>
</protein>
<reference evidence="2 3" key="1">
    <citation type="submission" date="2015-08" db="EMBL/GenBank/DDBJ databases">
        <title>Whole genome sequence of Flavobacterium akiainvivens IK-1T, from decaying Wikstroemia oahuensis, an endemic Hawaiian shrub.</title>
        <authorList>
            <person name="Wan X."/>
            <person name="Hou S."/>
            <person name="Saito J."/>
            <person name="Donachie S."/>
        </authorList>
    </citation>
    <scope>NUCLEOTIDE SEQUENCE [LARGE SCALE GENOMIC DNA]</scope>
    <source>
        <strain evidence="2 3">IK-1</strain>
    </source>
</reference>
<dbReference type="PROSITE" id="PS51819">
    <property type="entry name" value="VOC"/>
    <property type="match status" value="1"/>
</dbReference>
<accession>A0A0M9VJX0</accession>
<dbReference type="SUPFAM" id="SSF54593">
    <property type="entry name" value="Glyoxalase/Bleomycin resistance protein/Dihydroxybiphenyl dioxygenase"/>
    <property type="match status" value="1"/>
</dbReference>
<keyword evidence="2" id="KW-0456">Lyase</keyword>
<dbReference type="Pfam" id="PF00903">
    <property type="entry name" value="Glyoxalase"/>
    <property type="match status" value="1"/>
</dbReference>
<dbReference type="GO" id="GO:0016829">
    <property type="term" value="F:lyase activity"/>
    <property type="evidence" value="ECO:0007669"/>
    <property type="project" value="UniProtKB-KW"/>
</dbReference>
<dbReference type="Proteomes" id="UP000037755">
    <property type="component" value="Unassembled WGS sequence"/>
</dbReference>
<evidence type="ECO:0000313" key="3">
    <source>
        <dbReference type="Proteomes" id="UP000037755"/>
    </source>
</evidence>
<keyword evidence="3" id="KW-1185">Reference proteome</keyword>
<comment type="caution">
    <text evidence="2">The sequence shown here is derived from an EMBL/GenBank/DDBJ whole genome shotgun (WGS) entry which is preliminary data.</text>
</comment>
<organism evidence="2 3">
    <name type="scientific">Flavobacterium akiainvivens</name>
    <dbReference type="NCBI Taxonomy" id="1202724"/>
    <lineage>
        <taxon>Bacteria</taxon>
        <taxon>Pseudomonadati</taxon>
        <taxon>Bacteroidota</taxon>
        <taxon>Flavobacteriia</taxon>
        <taxon>Flavobacteriales</taxon>
        <taxon>Flavobacteriaceae</taxon>
        <taxon>Flavobacterium</taxon>
    </lineage>
</organism>
<gene>
    <name evidence="2" type="ORF">AM493_04025</name>
</gene>
<sequence length="118" mass="13587">MKDYDNYFLPADNIEEAKDFYKNQLGLEVKFDFSDKGMVAFQVGNNEPAIIVNAMKNAQPAIWFTVEDVLQSYEELKQKGIQFISEPYEIMTGLSVEFTDPFGNRLGLTDYSKKPQLR</sequence>
<proteinExistence type="predicted"/>
<evidence type="ECO:0000259" key="1">
    <source>
        <dbReference type="PROSITE" id="PS51819"/>
    </source>
</evidence>
<name>A0A0M9VJX0_9FLAO</name>
<dbReference type="PANTHER" id="PTHR36437">
    <property type="entry name" value="GLYOXALASE/BLEOMYCIN RESISTANCE PROTEIN/DIOXYGENASE"/>
    <property type="match status" value="1"/>
</dbReference>
<dbReference type="AlphaFoldDB" id="A0A0M9VJX0"/>
<dbReference type="STRING" id="1202724.AM493_04025"/>
<dbReference type="InterPro" id="IPR037523">
    <property type="entry name" value="VOC_core"/>
</dbReference>
<dbReference type="Gene3D" id="3.10.180.10">
    <property type="entry name" value="2,3-Dihydroxybiphenyl 1,2-Dioxygenase, domain 1"/>
    <property type="match status" value="1"/>
</dbReference>
<dbReference type="OrthoDB" id="9796521at2"/>